<dbReference type="eggNOG" id="COG0515">
    <property type="taxonomic scope" value="Bacteria"/>
</dbReference>
<reference evidence="3 4" key="1">
    <citation type="submission" date="2015-10" db="EMBL/GenBank/DDBJ databases">
        <title>Draft genome sequence of pyrrolomycin-producing Streptomyces vitaminophilus.</title>
        <authorList>
            <person name="Graham D.E."/>
            <person name="Mahan K.M."/>
            <person name="Klingeman D.M."/>
            <person name="Hettich R.L."/>
            <person name="Parry R.J."/>
        </authorList>
    </citation>
    <scope>NUCLEOTIDE SEQUENCE [LARGE SCALE GENOMIC DNA]</scope>
    <source>
        <strain evidence="3 4">ATCC 31673</strain>
    </source>
</reference>
<evidence type="ECO:0000256" key="2">
    <source>
        <dbReference type="SAM" id="Phobius"/>
    </source>
</evidence>
<keyword evidence="4" id="KW-1185">Reference proteome</keyword>
<dbReference type="InterPro" id="IPR021454">
    <property type="entry name" value="DUF3105"/>
</dbReference>
<keyword evidence="2" id="KW-0472">Membrane</keyword>
<protein>
    <recommendedName>
        <fullName evidence="5">DUF3105 domain-containing protein</fullName>
    </recommendedName>
</protein>
<accession>A0A0T6LZC1</accession>
<feature type="compositionally biased region" description="Polar residues" evidence="1">
    <location>
        <begin position="1"/>
        <end position="10"/>
    </location>
</feature>
<dbReference type="EMBL" id="LLZU01000001">
    <property type="protein sequence ID" value="KRV51334.1"/>
    <property type="molecule type" value="Genomic_DNA"/>
</dbReference>
<feature type="transmembrane region" description="Helical" evidence="2">
    <location>
        <begin position="33"/>
        <end position="54"/>
    </location>
</feature>
<evidence type="ECO:0000256" key="1">
    <source>
        <dbReference type="SAM" id="MobiDB-lite"/>
    </source>
</evidence>
<dbReference type="Pfam" id="PF11303">
    <property type="entry name" value="DUF3105"/>
    <property type="match status" value="1"/>
</dbReference>
<dbReference type="RefSeq" id="WP_018383198.1">
    <property type="nucleotide sequence ID" value="NZ_LLZU01000001.1"/>
</dbReference>
<dbReference type="Proteomes" id="UP000050867">
    <property type="component" value="Unassembled WGS sequence"/>
</dbReference>
<feature type="compositionally biased region" description="Basic and acidic residues" evidence="1">
    <location>
        <begin position="15"/>
        <end position="27"/>
    </location>
</feature>
<gene>
    <name evidence="3" type="ORF">AQ490_00775</name>
</gene>
<keyword evidence="2" id="KW-1133">Transmembrane helix</keyword>
<dbReference type="OrthoDB" id="164831at2"/>
<dbReference type="STRING" id="76728.AQ490_00775"/>
<sequence length="221" mass="23910">MGSAKKQGNSAARRARAEEMRRAEQARERRNRIVAIVASVVVVGGMVGGGWAIIASASGDDDPQSSPTSTAKPKVQVTGEKTWGGLARDHVKDSVDYPMKPPVGGKHDARWQNCDAIVYDKPLRNENAVHGLEHGAVWITYNDKAADADVKALSSKVEKTPYTYMSPYPDQPGPIMLTAWGHQLTVENSKDKRIQQFLDTYVQGEQTPEPGAACTGGKPTP</sequence>
<proteinExistence type="predicted"/>
<organism evidence="3 4">
    <name type="scientific">Wenjunlia vitaminophila</name>
    <name type="common">Streptomyces vitaminophilus</name>
    <dbReference type="NCBI Taxonomy" id="76728"/>
    <lineage>
        <taxon>Bacteria</taxon>
        <taxon>Bacillati</taxon>
        <taxon>Actinomycetota</taxon>
        <taxon>Actinomycetes</taxon>
        <taxon>Kitasatosporales</taxon>
        <taxon>Streptomycetaceae</taxon>
        <taxon>Wenjunlia</taxon>
    </lineage>
</organism>
<feature type="region of interest" description="Disordered" evidence="1">
    <location>
        <begin position="1"/>
        <end position="27"/>
    </location>
</feature>
<name>A0A0T6LZC1_WENVI</name>
<evidence type="ECO:0000313" key="3">
    <source>
        <dbReference type="EMBL" id="KRV51334.1"/>
    </source>
</evidence>
<keyword evidence="2" id="KW-0812">Transmembrane</keyword>
<dbReference type="AlphaFoldDB" id="A0A0T6LZC1"/>
<evidence type="ECO:0000313" key="4">
    <source>
        <dbReference type="Proteomes" id="UP000050867"/>
    </source>
</evidence>
<feature type="region of interest" description="Disordered" evidence="1">
    <location>
        <begin position="58"/>
        <end position="80"/>
    </location>
</feature>
<comment type="caution">
    <text evidence="3">The sequence shown here is derived from an EMBL/GenBank/DDBJ whole genome shotgun (WGS) entry which is preliminary data.</text>
</comment>
<evidence type="ECO:0008006" key="5">
    <source>
        <dbReference type="Google" id="ProtNLM"/>
    </source>
</evidence>